<dbReference type="AlphaFoldDB" id="A0A9D4CD89"/>
<feature type="region of interest" description="Disordered" evidence="2">
    <location>
        <begin position="306"/>
        <end position="353"/>
    </location>
</feature>
<dbReference type="EMBL" id="JAIWYP010000013">
    <property type="protein sequence ID" value="KAH3722033.1"/>
    <property type="molecule type" value="Genomic_DNA"/>
</dbReference>
<keyword evidence="1" id="KW-0677">Repeat</keyword>
<reference evidence="3" key="1">
    <citation type="journal article" date="2019" name="bioRxiv">
        <title>The Genome of the Zebra Mussel, Dreissena polymorpha: A Resource for Invasive Species Research.</title>
        <authorList>
            <person name="McCartney M.A."/>
            <person name="Auch B."/>
            <person name="Kono T."/>
            <person name="Mallez S."/>
            <person name="Zhang Y."/>
            <person name="Obille A."/>
            <person name="Becker A."/>
            <person name="Abrahante J.E."/>
            <person name="Garbe J."/>
            <person name="Badalamenti J.P."/>
            <person name="Herman A."/>
            <person name="Mangelson H."/>
            <person name="Liachko I."/>
            <person name="Sullivan S."/>
            <person name="Sone E.D."/>
            <person name="Koren S."/>
            <person name="Silverstein K.A.T."/>
            <person name="Beckman K.B."/>
            <person name="Gohl D.M."/>
        </authorList>
    </citation>
    <scope>NUCLEOTIDE SEQUENCE</scope>
    <source>
        <strain evidence="3">Duluth1</strain>
        <tissue evidence="3">Whole animal</tissue>
    </source>
</reference>
<comment type="caution">
    <text evidence="3">The sequence shown here is derived from an EMBL/GenBank/DDBJ whole genome shotgun (WGS) entry which is preliminary data.</text>
</comment>
<dbReference type="InterPro" id="IPR050938">
    <property type="entry name" value="Collagen_Structural_Proteins"/>
</dbReference>
<proteinExistence type="predicted"/>
<organism evidence="3 4">
    <name type="scientific">Dreissena polymorpha</name>
    <name type="common">Zebra mussel</name>
    <name type="synonym">Mytilus polymorpha</name>
    <dbReference type="NCBI Taxonomy" id="45954"/>
    <lineage>
        <taxon>Eukaryota</taxon>
        <taxon>Metazoa</taxon>
        <taxon>Spiralia</taxon>
        <taxon>Lophotrochozoa</taxon>
        <taxon>Mollusca</taxon>
        <taxon>Bivalvia</taxon>
        <taxon>Autobranchia</taxon>
        <taxon>Heteroconchia</taxon>
        <taxon>Euheterodonta</taxon>
        <taxon>Imparidentia</taxon>
        <taxon>Neoheterodontei</taxon>
        <taxon>Myida</taxon>
        <taxon>Dreissenoidea</taxon>
        <taxon>Dreissenidae</taxon>
        <taxon>Dreissena</taxon>
    </lineage>
</organism>
<feature type="compositionally biased region" description="Basic and acidic residues" evidence="2">
    <location>
        <begin position="327"/>
        <end position="338"/>
    </location>
</feature>
<name>A0A9D4CD89_DREPO</name>
<evidence type="ECO:0000313" key="3">
    <source>
        <dbReference type="EMBL" id="KAH3722033.1"/>
    </source>
</evidence>
<dbReference type="Proteomes" id="UP000828390">
    <property type="component" value="Unassembled WGS sequence"/>
</dbReference>
<gene>
    <name evidence="3" type="ORF">DPMN_064982</name>
</gene>
<evidence type="ECO:0000256" key="2">
    <source>
        <dbReference type="SAM" id="MobiDB-lite"/>
    </source>
</evidence>
<dbReference type="PANTHER" id="PTHR37456:SF3">
    <property type="entry name" value="COLLAGEN ALPHA-1(XXV) CHAIN"/>
    <property type="match status" value="1"/>
</dbReference>
<evidence type="ECO:0000313" key="4">
    <source>
        <dbReference type="Proteomes" id="UP000828390"/>
    </source>
</evidence>
<evidence type="ECO:0000256" key="1">
    <source>
        <dbReference type="ARBA" id="ARBA00022737"/>
    </source>
</evidence>
<accession>A0A9D4CD89</accession>
<dbReference type="PANTHER" id="PTHR37456">
    <property type="entry name" value="SI:CH211-266K2.1"/>
    <property type="match status" value="1"/>
</dbReference>
<sequence length="490" mass="52020">MIDQTMDRGETTSPNLFEHGPCWCVLNIEIGIRLRIDSKVNSKKGITSTRCLNSKRSDNVIGKCKHMMNVLSQTDVYTGPGAKPNRAPVHVADLSQDQQDLLASHIYSQQEHKATMTEPAMTILTAEEVAGYVCINHVGKKLDVFERKHDSFESVIRSVETQLRIFVSREVAFLEAVPIVDKLVVMKACLRQFFCRRWGGFASRDDRYTSRDRLSVEGAVEGGVVVRDGTGRDGTGGRNGRNGLSAEGAVVCRNGLSAGSGVVGRNGRNGRNCLSAEGSGVVGRNVLSAEGAVVCRNGRNGRDGVSAGSGVVERNGLSAGSGVVGRNGRDGRDGRNGRDGLSAGSGVVGINGRNGRDGLSAGGGVVGRDGLSTGKGVVGVGVVVLGSNGRNGRDGRDGRNGRDGENCMSLGGGVAMSWKINDDIRWGVRSGSGLANQDVVSNSRLFDNHVGYGERDRKLNSAFIVYDDDTDDDFGGNRVVSDSNRLTIFN</sequence>
<keyword evidence="4" id="KW-1185">Reference proteome</keyword>
<protein>
    <submittedName>
        <fullName evidence="3">Uncharacterized protein</fullName>
    </submittedName>
</protein>
<reference evidence="3" key="2">
    <citation type="submission" date="2020-11" db="EMBL/GenBank/DDBJ databases">
        <authorList>
            <person name="McCartney M.A."/>
            <person name="Auch B."/>
            <person name="Kono T."/>
            <person name="Mallez S."/>
            <person name="Becker A."/>
            <person name="Gohl D.M."/>
            <person name="Silverstein K.A.T."/>
            <person name="Koren S."/>
            <person name="Bechman K.B."/>
            <person name="Herman A."/>
            <person name="Abrahante J.E."/>
            <person name="Garbe J."/>
        </authorList>
    </citation>
    <scope>NUCLEOTIDE SEQUENCE</scope>
    <source>
        <strain evidence="3">Duluth1</strain>
        <tissue evidence="3">Whole animal</tissue>
    </source>
</reference>